<dbReference type="EMBL" id="VCEJ01000005">
    <property type="protein sequence ID" value="TLU98899.1"/>
    <property type="molecule type" value="Genomic_DNA"/>
</dbReference>
<reference evidence="1 2" key="1">
    <citation type="submission" date="2019-05" db="EMBL/GenBank/DDBJ databases">
        <authorList>
            <person name="Qu J.-H."/>
        </authorList>
    </citation>
    <scope>NUCLEOTIDE SEQUENCE [LARGE SCALE GENOMIC DNA]</scope>
    <source>
        <strain evidence="1 2">T17</strain>
    </source>
</reference>
<dbReference type="RefSeq" id="WP_138367189.1">
    <property type="nucleotide sequence ID" value="NZ_VCEJ01000005.1"/>
</dbReference>
<evidence type="ECO:0008006" key="3">
    <source>
        <dbReference type="Google" id="ProtNLM"/>
    </source>
</evidence>
<dbReference type="Pfam" id="PF13376">
    <property type="entry name" value="OmdA"/>
    <property type="match status" value="1"/>
</dbReference>
<accession>A0A5R9KRZ5</accession>
<dbReference type="OrthoDB" id="9796999at2"/>
<keyword evidence="2" id="KW-1185">Reference proteome</keyword>
<evidence type="ECO:0000313" key="2">
    <source>
        <dbReference type="Proteomes" id="UP000306402"/>
    </source>
</evidence>
<name>A0A5R9KRZ5_9BACT</name>
<proteinExistence type="predicted"/>
<evidence type="ECO:0000313" key="1">
    <source>
        <dbReference type="EMBL" id="TLU98899.1"/>
    </source>
</evidence>
<comment type="caution">
    <text evidence="1">The sequence shown here is derived from an EMBL/GenBank/DDBJ whole genome shotgun (WGS) entry which is preliminary data.</text>
</comment>
<dbReference type="Proteomes" id="UP000306402">
    <property type="component" value="Unassembled WGS sequence"/>
</dbReference>
<organism evidence="1 2">
    <name type="scientific">Dyadobacter luticola</name>
    <dbReference type="NCBI Taxonomy" id="1979387"/>
    <lineage>
        <taxon>Bacteria</taxon>
        <taxon>Pseudomonadati</taxon>
        <taxon>Bacteroidota</taxon>
        <taxon>Cytophagia</taxon>
        <taxon>Cytophagales</taxon>
        <taxon>Spirosomataceae</taxon>
        <taxon>Dyadobacter</taxon>
    </lineage>
</organism>
<protein>
    <recommendedName>
        <fullName evidence="3">Bacteriocin-protection protein</fullName>
    </recommendedName>
</protein>
<sequence>METRDGKEVVFAPTAQAWRDWLEKNADTSGSVYLVIYGKNSNIPSVSYVESVEHALCYGWIDSKTIRRDENSVYQTYSKRKPEGNWAKSNKERVIRMTELGLMRPQGQAMIDLAKQNGAWDKLTDVENEVIAADLKIAFDKNPKAFENFMAFAPSARKFILQWIYSAKRPETREKRVKETVAKAAEGLKVV</sequence>
<dbReference type="AlphaFoldDB" id="A0A5R9KRZ5"/>
<gene>
    <name evidence="1" type="ORF">FEN17_20115</name>
</gene>